<reference evidence="1" key="1">
    <citation type="submission" date="2022-01" db="EMBL/GenBank/DDBJ databases">
        <authorList>
            <person name="King R."/>
        </authorList>
    </citation>
    <scope>NUCLEOTIDE SEQUENCE</scope>
</reference>
<sequence length="117" mass="13532">MPRELNKYILPNGTLFKIQIEQVKSNDLIAKKFENEIEAENEVICDKQMEKSTGKDYKTPELSDINGGVETAVIKDIITERKLRKAKFNKLLDEHQELVEQIKKMEMKSNHSAQPSK</sequence>
<organism evidence="1 2">
    <name type="scientific">Phyllotreta striolata</name>
    <name type="common">Striped flea beetle</name>
    <name type="synonym">Crioceris striolata</name>
    <dbReference type="NCBI Taxonomy" id="444603"/>
    <lineage>
        <taxon>Eukaryota</taxon>
        <taxon>Metazoa</taxon>
        <taxon>Ecdysozoa</taxon>
        <taxon>Arthropoda</taxon>
        <taxon>Hexapoda</taxon>
        <taxon>Insecta</taxon>
        <taxon>Pterygota</taxon>
        <taxon>Neoptera</taxon>
        <taxon>Endopterygota</taxon>
        <taxon>Coleoptera</taxon>
        <taxon>Polyphaga</taxon>
        <taxon>Cucujiformia</taxon>
        <taxon>Chrysomeloidea</taxon>
        <taxon>Chrysomelidae</taxon>
        <taxon>Galerucinae</taxon>
        <taxon>Alticini</taxon>
        <taxon>Phyllotreta</taxon>
    </lineage>
</organism>
<keyword evidence="2" id="KW-1185">Reference proteome</keyword>
<proteinExistence type="predicted"/>
<evidence type="ECO:0000313" key="2">
    <source>
        <dbReference type="Proteomes" id="UP001153712"/>
    </source>
</evidence>
<dbReference type="EMBL" id="OU900108">
    <property type="protein sequence ID" value="CAG9858123.1"/>
    <property type="molecule type" value="Genomic_DNA"/>
</dbReference>
<accession>A0A9N9XNA1</accession>
<evidence type="ECO:0000313" key="1">
    <source>
        <dbReference type="EMBL" id="CAG9858123.1"/>
    </source>
</evidence>
<dbReference type="Proteomes" id="UP001153712">
    <property type="component" value="Chromosome 15"/>
</dbReference>
<dbReference type="OrthoDB" id="6366902at2759"/>
<gene>
    <name evidence="1" type="ORF">PHYEVI_LOCUS4514</name>
</gene>
<protein>
    <submittedName>
        <fullName evidence="1">Uncharacterized protein</fullName>
    </submittedName>
</protein>
<name>A0A9N9XNA1_PHYSR</name>
<dbReference type="AlphaFoldDB" id="A0A9N9XNA1"/>